<dbReference type="KEGG" id="lak:106163530"/>
<dbReference type="STRING" id="7574.A0A1S3IEA9"/>
<dbReference type="InParanoid" id="A0A1S3IEA9"/>
<dbReference type="SUPFAM" id="SSF54768">
    <property type="entry name" value="dsRNA-binding domain-like"/>
    <property type="match status" value="1"/>
</dbReference>
<accession>A0A1S3IEA9</accession>
<dbReference type="RefSeq" id="XP_013396590.1">
    <property type="nucleotide sequence ID" value="XM_013541136.1"/>
</dbReference>
<dbReference type="AlphaFoldDB" id="A0A1S3IEA9"/>
<keyword evidence="1" id="KW-1185">Reference proteome</keyword>
<name>A0A1S3IEA9_LINAN</name>
<reference evidence="2" key="1">
    <citation type="submission" date="2025-08" db="UniProtKB">
        <authorList>
            <consortium name="RefSeq"/>
        </authorList>
    </citation>
    <scope>IDENTIFICATION</scope>
    <source>
        <tissue evidence="2">Gonads</tissue>
    </source>
</reference>
<dbReference type="InterPro" id="IPR027417">
    <property type="entry name" value="P-loop_NTPase"/>
</dbReference>
<dbReference type="SUPFAM" id="SSF52540">
    <property type="entry name" value="P-loop containing nucleoside triphosphate hydrolases"/>
    <property type="match status" value="1"/>
</dbReference>
<evidence type="ECO:0000313" key="1">
    <source>
        <dbReference type="Proteomes" id="UP000085678"/>
    </source>
</evidence>
<dbReference type="Gene3D" id="3.40.50.300">
    <property type="entry name" value="P-loop containing nucleotide triphosphate hydrolases"/>
    <property type="match status" value="1"/>
</dbReference>
<evidence type="ECO:0000313" key="2">
    <source>
        <dbReference type="RefSeq" id="XP_013396590.1"/>
    </source>
</evidence>
<dbReference type="Gene3D" id="3.30.160.20">
    <property type="match status" value="1"/>
</dbReference>
<protein>
    <submittedName>
        <fullName evidence="2">ATP-dependent RNA helicase A-like</fullName>
    </submittedName>
</protein>
<proteinExistence type="predicted"/>
<dbReference type="OrthoDB" id="5600252at2759"/>
<dbReference type="GeneID" id="106163530"/>
<organism evidence="1 2">
    <name type="scientific">Lingula anatina</name>
    <name type="common">Brachiopod</name>
    <name type="synonym">Lingula unguis</name>
    <dbReference type="NCBI Taxonomy" id="7574"/>
    <lineage>
        <taxon>Eukaryota</taxon>
        <taxon>Metazoa</taxon>
        <taxon>Spiralia</taxon>
        <taxon>Lophotrochozoa</taxon>
        <taxon>Brachiopoda</taxon>
        <taxon>Linguliformea</taxon>
        <taxon>Lingulata</taxon>
        <taxon>Lingulida</taxon>
        <taxon>Linguloidea</taxon>
        <taxon>Lingulidae</taxon>
        <taxon>Lingula</taxon>
    </lineage>
</organism>
<sequence>MDLVFSDLYGREHGSNKQVASKSCALSLVRQMYHLKVIEPYTGQTKKKEGDQIPPYNVAISPEVEQQLTSLLEALQIQVVSEPQDPAQPVSLIVNQKLEEFEDSRKSMEGIVSWSPPQQNWNPWTACNIDEGPLAFATMEQIGSDLLSGMEQQRKMDQGLQEMMRERGELPVHSYKEEILRTIHHSPVTLIRGATGCGKTTQAYPGLILRLGPCAELSIKIAAQLQVSAFSQE</sequence>
<gene>
    <name evidence="2" type="primary">LOC106163530</name>
</gene>
<dbReference type="Proteomes" id="UP000085678">
    <property type="component" value="Unplaced"/>
</dbReference>